<dbReference type="Proteomes" id="UP000245430">
    <property type="component" value="Unassembled WGS sequence"/>
</dbReference>
<protein>
    <recommendedName>
        <fullName evidence="4">DUF2911 family protein</fullName>
    </recommendedName>
</protein>
<comment type="caution">
    <text evidence="2">The sequence shown here is derived from an EMBL/GenBank/DDBJ whole genome shotgun (WGS) entry which is preliminary data.</text>
</comment>
<dbReference type="RefSeq" id="WP_109682353.1">
    <property type="nucleotide sequence ID" value="NZ_QGGP01000004.1"/>
</dbReference>
<accession>A0A316DK91</accession>
<keyword evidence="1" id="KW-0732">Signal</keyword>
<evidence type="ECO:0000313" key="2">
    <source>
        <dbReference type="EMBL" id="PWK18531.1"/>
    </source>
</evidence>
<evidence type="ECO:0008006" key="4">
    <source>
        <dbReference type="Google" id="ProtNLM"/>
    </source>
</evidence>
<dbReference type="OrthoDB" id="187854at2"/>
<evidence type="ECO:0000256" key="1">
    <source>
        <dbReference type="SAM" id="SignalP"/>
    </source>
</evidence>
<gene>
    <name evidence="2" type="ORF">LX78_01837</name>
</gene>
<reference evidence="2 3" key="1">
    <citation type="submission" date="2018-05" db="EMBL/GenBank/DDBJ databases">
        <title>Genomic Encyclopedia of Archaeal and Bacterial Type Strains, Phase II (KMG-II): from individual species to whole genera.</title>
        <authorList>
            <person name="Goeker M."/>
        </authorList>
    </citation>
    <scope>NUCLEOTIDE SEQUENCE [LARGE SCALE GENOMIC DNA]</scope>
    <source>
        <strain evidence="2 3">DSM 22637</strain>
    </source>
</reference>
<evidence type="ECO:0000313" key="3">
    <source>
        <dbReference type="Proteomes" id="UP000245430"/>
    </source>
</evidence>
<keyword evidence="3" id="KW-1185">Reference proteome</keyword>
<name>A0A316DK91_9FLAO</name>
<dbReference type="InterPro" id="IPR021314">
    <property type="entry name" value="DUF2911"/>
</dbReference>
<proteinExistence type="predicted"/>
<dbReference type="Pfam" id="PF11138">
    <property type="entry name" value="DUF2911"/>
    <property type="match status" value="1"/>
</dbReference>
<feature type="signal peptide" evidence="1">
    <location>
        <begin position="1"/>
        <end position="19"/>
    </location>
</feature>
<feature type="chain" id="PRO_5016419192" description="DUF2911 family protein" evidence="1">
    <location>
        <begin position="20"/>
        <end position="282"/>
    </location>
</feature>
<dbReference type="EMBL" id="QGGP01000004">
    <property type="protein sequence ID" value="PWK18531.1"/>
    <property type="molecule type" value="Genomic_DNA"/>
</dbReference>
<dbReference type="AlphaFoldDB" id="A0A316DK91"/>
<organism evidence="2 3">
    <name type="scientific">Xanthomarina spongicola</name>
    <dbReference type="NCBI Taxonomy" id="570520"/>
    <lineage>
        <taxon>Bacteria</taxon>
        <taxon>Pseudomonadati</taxon>
        <taxon>Bacteroidota</taxon>
        <taxon>Flavobacteriia</taxon>
        <taxon>Flavobacteriales</taxon>
        <taxon>Flavobacteriaceae</taxon>
        <taxon>Xanthomarina</taxon>
    </lineage>
</organism>
<sequence length="282" mass="31443">MKKILLIIALVAISINLNAQVVTPQPSPLSKVEQKVGLTDVTIEYSRPGVKGRIIFGDLVPFEKKWRTGANKNTIVTFSDNVTIMDQLIKAGSYALYVTPGPKVWEVVFYSETDNWGLPKEWSDKNIVAIVNVEVNRIPFKVETFTIDINQITNTSAAIEIIWENIYVAIPFQVPTDEKVLASINEALNGTPTSNDYYAAAVYYLQEGKDINQAKEWIDKAMSMTDKPAFWQLRQQSLIYAKTGDIKGAISIAQASLASAKEAGNEDYVNMNLASLKEWSEK</sequence>